<dbReference type="CDD" id="cd03194">
    <property type="entry name" value="GST_C_3"/>
    <property type="match status" value="1"/>
</dbReference>
<dbReference type="SUPFAM" id="SSF47616">
    <property type="entry name" value="GST C-terminal domain-like"/>
    <property type="match status" value="1"/>
</dbReference>
<evidence type="ECO:0000313" key="3">
    <source>
        <dbReference type="Proteomes" id="UP000050465"/>
    </source>
</evidence>
<dbReference type="SFLD" id="SFLDS00019">
    <property type="entry name" value="Glutathione_Transferase_(cytos"/>
    <property type="match status" value="1"/>
</dbReference>
<evidence type="ECO:0000313" key="2">
    <source>
        <dbReference type="EMBL" id="KPQ32287.1"/>
    </source>
</evidence>
<dbReference type="Gene3D" id="3.40.30.10">
    <property type="entry name" value="Glutaredoxin"/>
    <property type="match status" value="1"/>
</dbReference>
<dbReference type="AlphaFoldDB" id="A0A0P8BF00"/>
<dbReference type="GO" id="GO:0004364">
    <property type="term" value="F:glutathione transferase activity"/>
    <property type="evidence" value="ECO:0007669"/>
    <property type="project" value="TreeGrafter"/>
</dbReference>
<evidence type="ECO:0000259" key="1">
    <source>
        <dbReference type="PROSITE" id="PS50404"/>
    </source>
</evidence>
<dbReference type="CDD" id="cd03043">
    <property type="entry name" value="GST_N_1"/>
    <property type="match status" value="1"/>
</dbReference>
<dbReference type="PANTHER" id="PTHR42673">
    <property type="entry name" value="MALEYLACETOACETATE ISOMERASE"/>
    <property type="match status" value="1"/>
</dbReference>
<accession>A0A0P8BF00</accession>
<dbReference type="SUPFAM" id="SSF52833">
    <property type="entry name" value="Thioredoxin-like"/>
    <property type="match status" value="1"/>
</dbReference>
<protein>
    <submittedName>
        <fullName evidence="2">Glutathione S-transferase Gst</fullName>
    </submittedName>
</protein>
<dbReference type="InterPro" id="IPR036282">
    <property type="entry name" value="Glutathione-S-Trfase_C_sf"/>
</dbReference>
<name>A0A0P8BF00_9CYAN</name>
<dbReference type="EMBL" id="LJZR01000062">
    <property type="protein sequence ID" value="KPQ32287.1"/>
    <property type="molecule type" value="Genomic_DNA"/>
</dbReference>
<comment type="caution">
    <text evidence="2">The sequence shown here is derived from an EMBL/GenBank/DDBJ whole genome shotgun (WGS) entry which is preliminary data.</text>
</comment>
<reference evidence="2 3" key="1">
    <citation type="submission" date="2015-09" db="EMBL/GenBank/DDBJ databases">
        <title>Identification and resolution of microdiversity through metagenomic sequencing of parallel consortia.</title>
        <authorList>
            <person name="Nelson W.C."/>
            <person name="Romine M.F."/>
            <person name="Lindemann S.R."/>
        </authorList>
    </citation>
    <scope>NUCLEOTIDE SEQUENCE [LARGE SCALE GENOMIC DNA]</scope>
    <source>
        <strain evidence="2">Ana</strain>
    </source>
</reference>
<organism evidence="2 3">
    <name type="scientific">Phormidesmis priestleyi Ana</name>
    <dbReference type="NCBI Taxonomy" id="1666911"/>
    <lineage>
        <taxon>Bacteria</taxon>
        <taxon>Bacillati</taxon>
        <taxon>Cyanobacteriota</taxon>
        <taxon>Cyanophyceae</taxon>
        <taxon>Leptolyngbyales</taxon>
        <taxon>Leptolyngbyaceae</taxon>
        <taxon>Phormidesmis</taxon>
    </lineage>
</organism>
<dbReference type="Pfam" id="PF13410">
    <property type="entry name" value="GST_C_2"/>
    <property type="match status" value="1"/>
</dbReference>
<dbReference type="PANTHER" id="PTHR42673:SF4">
    <property type="entry name" value="MALEYLACETOACETATE ISOMERASE"/>
    <property type="match status" value="1"/>
</dbReference>
<gene>
    <name evidence="2" type="primary">gst-2</name>
    <name evidence="2" type="ORF">HLUCCA11_21835</name>
</gene>
<dbReference type="PROSITE" id="PS50404">
    <property type="entry name" value="GST_NTER"/>
    <property type="match status" value="1"/>
</dbReference>
<dbReference type="STRING" id="1666911.HLUCCA11_21835"/>
<feature type="domain" description="GST N-terminal" evidence="1">
    <location>
        <begin position="1"/>
        <end position="81"/>
    </location>
</feature>
<dbReference type="Pfam" id="PF13409">
    <property type="entry name" value="GST_N_2"/>
    <property type="match status" value="1"/>
</dbReference>
<dbReference type="GO" id="GO:0006559">
    <property type="term" value="P:L-phenylalanine catabolic process"/>
    <property type="evidence" value="ECO:0007669"/>
    <property type="project" value="TreeGrafter"/>
</dbReference>
<dbReference type="GO" id="GO:0006749">
    <property type="term" value="P:glutathione metabolic process"/>
    <property type="evidence" value="ECO:0007669"/>
    <property type="project" value="TreeGrafter"/>
</dbReference>
<dbReference type="InterPro" id="IPR004045">
    <property type="entry name" value="Glutathione_S-Trfase_N"/>
</dbReference>
<sequence length="213" mass="24138">MKLVIGNKNYSSWSLRPWMLLSTFEVEFEEVQESLRQEGLTERLSQYSPTARVPVLIDESVTVWDSLAICEYVSEKYLMGKGWPQDQALRAEARAVSAEMHAGFMGLRSELPMNCRATRKVTLSAAAKRDIARVDDIWSKRMSSGLGPWLFGDFSIADCFYAPVISRFQTYGISLSEAAGQYQSFFGEHDVLNRWIESAKQETEIIPEDEAGE</sequence>
<dbReference type="Gene3D" id="1.20.1050.10">
    <property type="match status" value="1"/>
</dbReference>
<proteinExistence type="predicted"/>
<keyword evidence="2" id="KW-0808">Transferase</keyword>
<dbReference type="InterPro" id="IPR040079">
    <property type="entry name" value="Glutathione_S-Trfase"/>
</dbReference>
<dbReference type="GO" id="GO:0016034">
    <property type="term" value="F:maleylacetoacetate isomerase activity"/>
    <property type="evidence" value="ECO:0007669"/>
    <property type="project" value="TreeGrafter"/>
</dbReference>
<dbReference type="PATRIC" id="fig|1666911.3.peg.3949"/>
<dbReference type="InterPro" id="IPR036249">
    <property type="entry name" value="Thioredoxin-like_sf"/>
</dbReference>
<dbReference type="Proteomes" id="UP000050465">
    <property type="component" value="Unassembled WGS sequence"/>
</dbReference>